<dbReference type="Pfam" id="PF12802">
    <property type="entry name" value="MarR_2"/>
    <property type="match status" value="1"/>
</dbReference>
<comment type="caution">
    <text evidence="2">The sequence shown here is derived from an EMBL/GenBank/DDBJ whole genome shotgun (WGS) entry which is preliminary data.</text>
</comment>
<keyword evidence="3" id="KW-1185">Reference proteome</keyword>
<dbReference type="InterPro" id="IPR036388">
    <property type="entry name" value="WH-like_DNA-bd_sf"/>
</dbReference>
<sequence length="149" mass="16482">MRDFDDVTPLFLTLGAVLTKFARIERRPVDFGLDVTLYPAEVHMLSALELSGGAGVTGLASSCGVTKGAVSQMVKRLAAKGLVAREPDEPRGRVVLTPLGKAVSQAHFEFHKAHDKDFLDYLRGLPDRDFAVCQEMCRRMKAWMEAYPE</sequence>
<dbReference type="GO" id="GO:0003700">
    <property type="term" value="F:DNA-binding transcription factor activity"/>
    <property type="evidence" value="ECO:0007669"/>
    <property type="project" value="InterPro"/>
</dbReference>
<dbReference type="SUPFAM" id="SSF46785">
    <property type="entry name" value="Winged helix' DNA-binding domain"/>
    <property type="match status" value="1"/>
</dbReference>
<name>A0A7K3NMQ7_9BACT</name>
<dbReference type="Gene3D" id="1.10.10.10">
    <property type="entry name" value="Winged helix-like DNA-binding domain superfamily/Winged helix DNA-binding domain"/>
    <property type="match status" value="1"/>
</dbReference>
<organism evidence="2 3">
    <name type="scientific">Desulfolutivibrio sulfodismutans</name>
    <dbReference type="NCBI Taxonomy" id="63561"/>
    <lineage>
        <taxon>Bacteria</taxon>
        <taxon>Pseudomonadati</taxon>
        <taxon>Thermodesulfobacteriota</taxon>
        <taxon>Desulfovibrionia</taxon>
        <taxon>Desulfovibrionales</taxon>
        <taxon>Desulfovibrionaceae</taxon>
        <taxon>Desulfolutivibrio</taxon>
    </lineage>
</organism>
<dbReference type="SMART" id="SM00347">
    <property type="entry name" value="HTH_MARR"/>
    <property type="match status" value="1"/>
</dbReference>
<protein>
    <submittedName>
        <fullName evidence="2">MarR family transcriptional regulator</fullName>
    </submittedName>
</protein>
<dbReference type="AlphaFoldDB" id="A0A7K3NMQ7"/>
<dbReference type="InterPro" id="IPR039422">
    <property type="entry name" value="MarR/SlyA-like"/>
</dbReference>
<gene>
    <name evidence="2" type="ORF">G3N56_09850</name>
</gene>
<accession>A0A7K3NMQ7</accession>
<dbReference type="RefSeq" id="WP_163302091.1">
    <property type="nucleotide sequence ID" value="NZ_JAAGRQ010000034.1"/>
</dbReference>
<dbReference type="PANTHER" id="PTHR33164:SF43">
    <property type="entry name" value="HTH-TYPE TRANSCRIPTIONAL REPRESSOR YETL"/>
    <property type="match status" value="1"/>
</dbReference>
<reference evidence="2 3" key="1">
    <citation type="submission" date="2020-02" db="EMBL/GenBank/DDBJ databases">
        <title>Comparative genomics of sulfur disproportionating microorganisms.</title>
        <authorList>
            <person name="Ward L.M."/>
            <person name="Bertran E."/>
            <person name="Johnston D.T."/>
        </authorList>
    </citation>
    <scope>NUCLEOTIDE SEQUENCE [LARGE SCALE GENOMIC DNA]</scope>
    <source>
        <strain evidence="2 3">DSM 3696</strain>
    </source>
</reference>
<dbReference type="InterPro" id="IPR036390">
    <property type="entry name" value="WH_DNA-bd_sf"/>
</dbReference>
<dbReference type="CDD" id="cd00090">
    <property type="entry name" value="HTH_ARSR"/>
    <property type="match status" value="1"/>
</dbReference>
<dbReference type="Proteomes" id="UP000469724">
    <property type="component" value="Unassembled WGS sequence"/>
</dbReference>
<dbReference type="InterPro" id="IPR011991">
    <property type="entry name" value="ArsR-like_HTH"/>
</dbReference>
<dbReference type="InterPro" id="IPR000835">
    <property type="entry name" value="HTH_MarR-typ"/>
</dbReference>
<dbReference type="GO" id="GO:0006950">
    <property type="term" value="P:response to stress"/>
    <property type="evidence" value="ECO:0007669"/>
    <property type="project" value="TreeGrafter"/>
</dbReference>
<proteinExistence type="predicted"/>
<dbReference type="EMBL" id="JAAGRQ010000034">
    <property type="protein sequence ID" value="NDY57045.1"/>
    <property type="molecule type" value="Genomic_DNA"/>
</dbReference>
<feature type="domain" description="HTH marR-type" evidence="1">
    <location>
        <begin position="30"/>
        <end position="130"/>
    </location>
</feature>
<dbReference type="PANTHER" id="PTHR33164">
    <property type="entry name" value="TRANSCRIPTIONAL REGULATOR, MARR FAMILY"/>
    <property type="match status" value="1"/>
</dbReference>
<evidence type="ECO:0000313" key="2">
    <source>
        <dbReference type="EMBL" id="NDY57045.1"/>
    </source>
</evidence>
<evidence type="ECO:0000259" key="1">
    <source>
        <dbReference type="SMART" id="SM00347"/>
    </source>
</evidence>
<evidence type="ECO:0000313" key="3">
    <source>
        <dbReference type="Proteomes" id="UP000469724"/>
    </source>
</evidence>